<feature type="domain" description="Myb-like" evidence="1">
    <location>
        <begin position="157"/>
        <end position="207"/>
    </location>
</feature>
<dbReference type="EMBL" id="MPUH01001076">
    <property type="protein sequence ID" value="OMJ70564.1"/>
    <property type="molecule type" value="Genomic_DNA"/>
</dbReference>
<reference evidence="3 4" key="1">
    <citation type="submission" date="2016-11" db="EMBL/GenBank/DDBJ databases">
        <title>The macronuclear genome of Stentor coeruleus: a giant cell with tiny introns.</title>
        <authorList>
            <person name="Slabodnick M."/>
            <person name="Ruby J.G."/>
            <person name="Reiff S.B."/>
            <person name="Swart E.C."/>
            <person name="Gosai S."/>
            <person name="Prabakaran S."/>
            <person name="Witkowska E."/>
            <person name="Larue G.E."/>
            <person name="Fisher S."/>
            <person name="Freeman R.M."/>
            <person name="Gunawardena J."/>
            <person name="Chu W."/>
            <person name="Stover N.A."/>
            <person name="Gregory B.D."/>
            <person name="Nowacki M."/>
            <person name="Derisi J."/>
            <person name="Roy S.W."/>
            <person name="Marshall W.F."/>
            <person name="Sood P."/>
        </authorList>
    </citation>
    <scope>NUCLEOTIDE SEQUENCE [LARGE SCALE GENOMIC DNA]</scope>
    <source>
        <strain evidence="3">WM001</strain>
    </source>
</reference>
<dbReference type="SMART" id="SM00717">
    <property type="entry name" value="SANT"/>
    <property type="match status" value="2"/>
</dbReference>
<dbReference type="SUPFAM" id="SSF46689">
    <property type="entry name" value="Homeodomain-like"/>
    <property type="match status" value="2"/>
</dbReference>
<dbReference type="Proteomes" id="UP000187209">
    <property type="component" value="Unassembled WGS sequence"/>
</dbReference>
<evidence type="ECO:0000259" key="2">
    <source>
        <dbReference type="PROSITE" id="PS51294"/>
    </source>
</evidence>
<comment type="caution">
    <text evidence="3">The sequence shown here is derived from an EMBL/GenBank/DDBJ whole genome shotgun (WGS) entry which is preliminary data.</text>
</comment>
<dbReference type="PROSITE" id="PS50090">
    <property type="entry name" value="MYB_LIKE"/>
    <property type="match status" value="2"/>
</dbReference>
<feature type="domain" description="Myb-like" evidence="1">
    <location>
        <begin position="98"/>
        <end position="156"/>
    </location>
</feature>
<dbReference type="GO" id="GO:0005634">
    <property type="term" value="C:nucleus"/>
    <property type="evidence" value="ECO:0007669"/>
    <property type="project" value="TreeGrafter"/>
</dbReference>
<evidence type="ECO:0000313" key="3">
    <source>
        <dbReference type="EMBL" id="OMJ70564.1"/>
    </source>
</evidence>
<dbReference type="InterPro" id="IPR017930">
    <property type="entry name" value="Myb_dom"/>
</dbReference>
<evidence type="ECO:0008006" key="5">
    <source>
        <dbReference type="Google" id="ProtNLM"/>
    </source>
</evidence>
<dbReference type="InterPro" id="IPR050560">
    <property type="entry name" value="MYB_TF"/>
</dbReference>
<dbReference type="GO" id="GO:0000981">
    <property type="term" value="F:DNA-binding transcription factor activity, RNA polymerase II-specific"/>
    <property type="evidence" value="ECO:0007669"/>
    <property type="project" value="TreeGrafter"/>
</dbReference>
<dbReference type="Pfam" id="PF13921">
    <property type="entry name" value="Myb_DNA-bind_6"/>
    <property type="match status" value="1"/>
</dbReference>
<dbReference type="PANTHER" id="PTHR45614:SF274">
    <property type="entry name" value="MYB-LIKE DNA-BINDING PROTEIN"/>
    <property type="match status" value="1"/>
</dbReference>
<dbReference type="PROSITE" id="PS51294">
    <property type="entry name" value="HTH_MYB"/>
    <property type="match status" value="1"/>
</dbReference>
<protein>
    <recommendedName>
        <fullName evidence="5">Myb-like DNA-binding domain containing protein</fullName>
    </recommendedName>
</protein>
<evidence type="ECO:0000259" key="1">
    <source>
        <dbReference type="PROSITE" id="PS50090"/>
    </source>
</evidence>
<dbReference type="PANTHER" id="PTHR45614">
    <property type="entry name" value="MYB PROTEIN-RELATED"/>
    <property type="match status" value="1"/>
</dbReference>
<gene>
    <name evidence="3" type="ORF">SteCoe_31442</name>
</gene>
<proteinExistence type="predicted"/>
<keyword evidence="4" id="KW-1185">Reference proteome</keyword>
<feature type="domain" description="HTH myb-type" evidence="2">
    <location>
        <begin position="157"/>
        <end position="211"/>
    </location>
</feature>
<dbReference type="InterPro" id="IPR001005">
    <property type="entry name" value="SANT/Myb"/>
</dbReference>
<dbReference type="AlphaFoldDB" id="A0A1R2B1A9"/>
<organism evidence="3 4">
    <name type="scientific">Stentor coeruleus</name>
    <dbReference type="NCBI Taxonomy" id="5963"/>
    <lineage>
        <taxon>Eukaryota</taxon>
        <taxon>Sar</taxon>
        <taxon>Alveolata</taxon>
        <taxon>Ciliophora</taxon>
        <taxon>Postciliodesmatophora</taxon>
        <taxon>Heterotrichea</taxon>
        <taxon>Heterotrichida</taxon>
        <taxon>Stentoridae</taxon>
        <taxon>Stentor</taxon>
    </lineage>
</organism>
<sequence>MDANLIPYYNFVTSMQFPQCPYILEQESIVKIEPSTKQAKRAWNKAQIKQLYSSTKDYCTLTGKSFEFLTYEDYVIISSFTDQSPMQCMKKIREISATGSLAPGAWSTAEDELLTTLVNSKVKKWGQIAEQVNKVIHSGLKIRSGKQCKERWLNHLDPNMKRDKWSESEDLHVLKLYKSLGNKWSEISKIIGNRTDSSIKNRVKSLMNKQKQELKFNENKDTFLDSIINKFESTLTK</sequence>
<dbReference type="InterPro" id="IPR009057">
    <property type="entry name" value="Homeodomain-like_sf"/>
</dbReference>
<dbReference type="GO" id="GO:0000978">
    <property type="term" value="F:RNA polymerase II cis-regulatory region sequence-specific DNA binding"/>
    <property type="evidence" value="ECO:0007669"/>
    <property type="project" value="TreeGrafter"/>
</dbReference>
<dbReference type="CDD" id="cd00167">
    <property type="entry name" value="SANT"/>
    <property type="match status" value="2"/>
</dbReference>
<dbReference type="OrthoDB" id="2143914at2759"/>
<accession>A0A1R2B1A9</accession>
<dbReference type="Gene3D" id="1.10.10.60">
    <property type="entry name" value="Homeodomain-like"/>
    <property type="match status" value="2"/>
</dbReference>
<name>A0A1R2B1A9_9CILI</name>
<evidence type="ECO:0000313" key="4">
    <source>
        <dbReference type="Proteomes" id="UP000187209"/>
    </source>
</evidence>